<name>A0A8B6E2P1_MYTGA</name>
<protein>
    <submittedName>
        <fullName evidence="2">Uncharacterized protein</fullName>
    </submittedName>
</protein>
<dbReference type="GO" id="GO:0005509">
    <property type="term" value="F:calcium ion binding"/>
    <property type="evidence" value="ECO:0007669"/>
    <property type="project" value="InterPro"/>
</dbReference>
<dbReference type="OrthoDB" id="6086648at2759"/>
<dbReference type="AlphaFoldDB" id="A0A8B6E2P1"/>
<proteinExistence type="predicted"/>
<dbReference type="SUPFAM" id="SSF49313">
    <property type="entry name" value="Cadherin-like"/>
    <property type="match status" value="1"/>
</dbReference>
<dbReference type="EMBL" id="UYJE01004408">
    <property type="protein sequence ID" value="VDI27795.1"/>
    <property type="molecule type" value="Genomic_DNA"/>
</dbReference>
<reference evidence="2" key="1">
    <citation type="submission" date="2018-11" db="EMBL/GenBank/DDBJ databases">
        <authorList>
            <person name="Alioto T."/>
            <person name="Alioto T."/>
        </authorList>
    </citation>
    <scope>NUCLEOTIDE SEQUENCE</scope>
</reference>
<comment type="caution">
    <text evidence="2">The sequence shown here is derived from an EMBL/GenBank/DDBJ whole genome shotgun (WGS) entry which is preliminary data.</text>
</comment>
<dbReference type="InterPro" id="IPR015919">
    <property type="entry name" value="Cadherin-like_sf"/>
</dbReference>
<accession>A0A8B6E2P1</accession>
<dbReference type="Proteomes" id="UP000596742">
    <property type="component" value="Unassembled WGS sequence"/>
</dbReference>
<sequence>MRSQCPNNRIIGESTPKDEDRRVDTESGLHILGIANDNQYKINCCGFVKEWNFYAKTNTGTLYLQIWRPETSPAYSLVGQNSINVTSAVLDTTVTRSIADSADWIAVQDGDILGWYTPNLPVVAYDGGQQVRKVAGNVVASNVTYDWGSVPQTTGRDYGLHAVLSPGNTPSITNLATTLTFGYNDDIATNTLILTLKVSDADVSDTLSTIMTTSTAYFYFNSETLELRTAQLLSTGTHTMAFQVTDVCGNLGTGTVKVIVNSN</sequence>
<dbReference type="GO" id="GO:0016020">
    <property type="term" value="C:membrane"/>
    <property type="evidence" value="ECO:0007669"/>
    <property type="project" value="InterPro"/>
</dbReference>
<evidence type="ECO:0000256" key="1">
    <source>
        <dbReference type="SAM" id="MobiDB-lite"/>
    </source>
</evidence>
<organism evidence="2 3">
    <name type="scientific">Mytilus galloprovincialis</name>
    <name type="common">Mediterranean mussel</name>
    <dbReference type="NCBI Taxonomy" id="29158"/>
    <lineage>
        <taxon>Eukaryota</taxon>
        <taxon>Metazoa</taxon>
        <taxon>Spiralia</taxon>
        <taxon>Lophotrochozoa</taxon>
        <taxon>Mollusca</taxon>
        <taxon>Bivalvia</taxon>
        <taxon>Autobranchia</taxon>
        <taxon>Pteriomorphia</taxon>
        <taxon>Mytilida</taxon>
        <taxon>Mytiloidea</taxon>
        <taxon>Mytilidae</taxon>
        <taxon>Mytilinae</taxon>
        <taxon>Mytilus</taxon>
    </lineage>
</organism>
<evidence type="ECO:0000313" key="3">
    <source>
        <dbReference type="Proteomes" id="UP000596742"/>
    </source>
</evidence>
<keyword evidence="3" id="KW-1185">Reference proteome</keyword>
<feature type="region of interest" description="Disordered" evidence="1">
    <location>
        <begin position="1"/>
        <end position="22"/>
    </location>
</feature>
<gene>
    <name evidence="2" type="ORF">MGAL_10B073997</name>
</gene>
<feature type="non-terminal residue" evidence="2">
    <location>
        <position position="263"/>
    </location>
</feature>
<evidence type="ECO:0000313" key="2">
    <source>
        <dbReference type="EMBL" id="VDI27795.1"/>
    </source>
</evidence>